<comment type="subcellular location">
    <subcellularLocation>
        <location evidence="1">Cell membrane</location>
        <topology evidence="1">Peripheral membrane protein</topology>
    </subcellularLocation>
</comment>
<evidence type="ECO:0000256" key="6">
    <source>
        <dbReference type="ARBA" id="ARBA00022741"/>
    </source>
</evidence>
<keyword evidence="6" id="KW-0547">Nucleotide-binding</keyword>
<dbReference type="RefSeq" id="WP_164200432.1">
    <property type="nucleotide sequence ID" value="NZ_JAAGMP010000308.1"/>
</dbReference>
<dbReference type="Proteomes" id="UP000469670">
    <property type="component" value="Unassembled WGS sequence"/>
</dbReference>
<dbReference type="InterPro" id="IPR003439">
    <property type="entry name" value="ABC_transporter-like_ATP-bd"/>
</dbReference>
<dbReference type="Pfam" id="PF00005">
    <property type="entry name" value="ABC_tran"/>
    <property type="match status" value="2"/>
</dbReference>
<dbReference type="GO" id="GO:0005524">
    <property type="term" value="F:ATP binding"/>
    <property type="evidence" value="ECO:0007669"/>
    <property type="project" value="UniProtKB-KW"/>
</dbReference>
<keyword evidence="7 11" id="KW-0067">ATP-binding</keyword>
<sequence length="546" mass="59558">MTPKAPTTGPGPERDAAGGLALDMRSISKTFPGVKALSEVNLRVRRGEVHALCGENGAGKSTLMKVLSGVHPHGSYEGEIRYEGEECRFRDIRASERSGIVIIHQELALVPQLSIAENIFLGHEPARRGVIAWPATLRRAAELLRRVGLDEHPQTRVADIGVSKQQLVEIAKALAKDVGLLILDEPTAALNDEDSAQLLRLIGELKNQGITSIIISHKLGEIAQVADTVTVLRDGRTVETLDLKDPETTEERIIRSMVGRSLDSRFPDRTPCAAPPAPAPALEIRDWTVGHPVDHQRKVVDGVSLRVERGEIVGIAGLMGAGRTELAMSVFGRSYGRYLSGTVLRDGAEARTRTVPEAVDAGIAYVTEDRKHYGLDLQDSVSRNISLASLSRLARRGVVDAHQERVVAEEFRRTMNIRARTVFEQVGRLSGGNQQKVVLSKWILAGPEVLILDEPTRGVDVGAKYEIYTVIDRLAAEGKAVLMISSELPELLGMCDRVYTMAAGRITGESSRAEADQELLMRYMTHDPAVPAPRHPAPHEGLTDEH</sequence>
<dbReference type="InterPro" id="IPR027417">
    <property type="entry name" value="P-loop_NTPase"/>
</dbReference>
<protein>
    <submittedName>
        <fullName evidence="11">Sugar ABC transporter ATP-binding protein</fullName>
    </submittedName>
</protein>
<dbReference type="InterPro" id="IPR053466">
    <property type="entry name" value="L-arabinose_ABC_transporter"/>
</dbReference>
<dbReference type="PROSITE" id="PS50893">
    <property type="entry name" value="ABC_TRANSPORTER_2"/>
    <property type="match status" value="2"/>
</dbReference>
<evidence type="ECO:0000256" key="8">
    <source>
        <dbReference type="ARBA" id="ARBA00022967"/>
    </source>
</evidence>
<keyword evidence="5" id="KW-0677">Repeat</keyword>
<dbReference type="CDD" id="cd03215">
    <property type="entry name" value="ABC_Carb_Monos_II"/>
    <property type="match status" value="1"/>
</dbReference>
<dbReference type="SMART" id="SM00382">
    <property type="entry name" value="AAA"/>
    <property type="match status" value="2"/>
</dbReference>
<feature type="domain" description="ABC transporter" evidence="10">
    <location>
        <begin position="282"/>
        <end position="528"/>
    </location>
</feature>
<evidence type="ECO:0000256" key="3">
    <source>
        <dbReference type="ARBA" id="ARBA00022475"/>
    </source>
</evidence>
<keyword evidence="9" id="KW-0472">Membrane</keyword>
<name>A0A7K3RRR0_9ACTN</name>
<dbReference type="PROSITE" id="PS00211">
    <property type="entry name" value="ABC_TRANSPORTER_1"/>
    <property type="match status" value="1"/>
</dbReference>
<evidence type="ECO:0000313" key="11">
    <source>
        <dbReference type="EMBL" id="NEC17837.1"/>
    </source>
</evidence>
<dbReference type="InterPro" id="IPR003593">
    <property type="entry name" value="AAA+_ATPase"/>
</dbReference>
<dbReference type="AlphaFoldDB" id="A0A7K3RRR0"/>
<gene>
    <name evidence="11" type="ORF">G3I50_06110</name>
</gene>
<dbReference type="GO" id="GO:0005886">
    <property type="term" value="C:plasma membrane"/>
    <property type="evidence" value="ECO:0007669"/>
    <property type="project" value="UniProtKB-SubCell"/>
</dbReference>
<organism evidence="11 12">
    <name type="scientific">Streptomyces parvus</name>
    <dbReference type="NCBI Taxonomy" id="66428"/>
    <lineage>
        <taxon>Bacteria</taxon>
        <taxon>Bacillati</taxon>
        <taxon>Actinomycetota</taxon>
        <taxon>Actinomycetes</taxon>
        <taxon>Kitasatosporales</taxon>
        <taxon>Streptomycetaceae</taxon>
        <taxon>Streptomyces</taxon>
    </lineage>
</organism>
<dbReference type="InterPro" id="IPR017871">
    <property type="entry name" value="ABC_transporter-like_CS"/>
</dbReference>
<feature type="domain" description="ABC transporter" evidence="10">
    <location>
        <begin position="22"/>
        <end position="259"/>
    </location>
</feature>
<keyword evidence="8" id="KW-1278">Translocase</keyword>
<keyword evidence="4" id="KW-0762">Sugar transport</keyword>
<dbReference type="PANTHER" id="PTHR43790:SF1">
    <property type="entry name" value="XYLOSE IMPORT ATP-BINDING PROTEIN XYLG"/>
    <property type="match status" value="1"/>
</dbReference>
<dbReference type="InterPro" id="IPR050107">
    <property type="entry name" value="ABC_carbohydrate_import_ATPase"/>
</dbReference>
<evidence type="ECO:0000256" key="1">
    <source>
        <dbReference type="ARBA" id="ARBA00004202"/>
    </source>
</evidence>
<dbReference type="NCBIfam" id="NF040905">
    <property type="entry name" value="GguA"/>
    <property type="match status" value="1"/>
</dbReference>
<dbReference type="CDD" id="cd03216">
    <property type="entry name" value="ABC_Carb_Monos_I"/>
    <property type="match status" value="1"/>
</dbReference>
<dbReference type="Gene3D" id="3.40.50.300">
    <property type="entry name" value="P-loop containing nucleotide triphosphate hydrolases"/>
    <property type="match status" value="2"/>
</dbReference>
<evidence type="ECO:0000313" key="12">
    <source>
        <dbReference type="Proteomes" id="UP000469670"/>
    </source>
</evidence>
<evidence type="ECO:0000256" key="7">
    <source>
        <dbReference type="ARBA" id="ARBA00022840"/>
    </source>
</evidence>
<comment type="caution">
    <text evidence="11">The sequence shown here is derived from an EMBL/GenBank/DDBJ whole genome shotgun (WGS) entry which is preliminary data.</text>
</comment>
<accession>A0A7K3RRR0</accession>
<keyword evidence="2" id="KW-0813">Transport</keyword>
<reference evidence="11 12" key="1">
    <citation type="submission" date="2020-01" db="EMBL/GenBank/DDBJ databases">
        <title>Insect and environment-associated Actinomycetes.</title>
        <authorList>
            <person name="Currrie C."/>
            <person name="Chevrette M."/>
            <person name="Carlson C."/>
            <person name="Stubbendieck R."/>
            <person name="Wendt-Pienkowski E."/>
        </authorList>
    </citation>
    <scope>NUCLEOTIDE SEQUENCE [LARGE SCALE GENOMIC DNA]</scope>
    <source>
        <strain evidence="11 12">SID7590</strain>
    </source>
</reference>
<evidence type="ECO:0000256" key="5">
    <source>
        <dbReference type="ARBA" id="ARBA00022737"/>
    </source>
</evidence>
<proteinExistence type="predicted"/>
<keyword evidence="3" id="KW-1003">Cell membrane</keyword>
<dbReference type="FunFam" id="3.40.50.300:FF:000127">
    <property type="entry name" value="Ribose import ATP-binding protein RbsA"/>
    <property type="match status" value="1"/>
</dbReference>
<evidence type="ECO:0000256" key="2">
    <source>
        <dbReference type="ARBA" id="ARBA00022448"/>
    </source>
</evidence>
<dbReference type="SUPFAM" id="SSF52540">
    <property type="entry name" value="P-loop containing nucleoside triphosphate hydrolases"/>
    <property type="match status" value="2"/>
</dbReference>
<dbReference type="PANTHER" id="PTHR43790">
    <property type="entry name" value="CARBOHYDRATE TRANSPORT ATP-BINDING PROTEIN MG119-RELATED"/>
    <property type="match status" value="1"/>
</dbReference>
<evidence type="ECO:0000256" key="4">
    <source>
        <dbReference type="ARBA" id="ARBA00022597"/>
    </source>
</evidence>
<evidence type="ECO:0000259" key="10">
    <source>
        <dbReference type="PROSITE" id="PS50893"/>
    </source>
</evidence>
<evidence type="ECO:0000256" key="9">
    <source>
        <dbReference type="ARBA" id="ARBA00023136"/>
    </source>
</evidence>
<dbReference type="EMBL" id="JAAGMP010000308">
    <property type="protein sequence ID" value="NEC17837.1"/>
    <property type="molecule type" value="Genomic_DNA"/>
</dbReference>
<dbReference type="GO" id="GO:0016887">
    <property type="term" value="F:ATP hydrolysis activity"/>
    <property type="evidence" value="ECO:0007669"/>
    <property type="project" value="InterPro"/>
</dbReference>